<reference evidence="1 2" key="1">
    <citation type="journal article" date="2018" name="Front. Plant Sci.">
        <title>Red Clover (Trifolium pratense) and Zigzag Clover (T. medium) - A Picture of Genomic Similarities and Differences.</title>
        <authorList>
            <person name="Dluhosova J."/>
            <person name="Istvanek J."/>
            <person name="Nedelnik J."/>
            <person name="Repkova J."/>
        </authorList>
    </citation>
    <scope>NUCLEOTIDE SEQUENCE [LARGE SCALE GENOMIC DNA]</scope>
    <source>
        <strain evidence="2">cv. 10/8</strain>
        <tissue evidence="1">Leaf</tissue>
    </source>
</reference>
<dbReference type="EMBL" id="LXQA010203259">
    <property type="protein sequence ID" value="MCI33296.1"/>
    <property type="molecule type" value="Genomic_DNA"/>
</dbReference>
<comment type="caution">
    <text evidence="1">The sequence shown here is derived from an EMBL/GenBank/DDBJ whole genome shotgun (WGS) entry which is preliminary data.</text>
</comment>
<protein>
    <submittedName>
        <fullName evidence="1">Uncharacterized protein</fullName>
    </submittedName>
</protein>
<accession>A0A392RBS6</accession>
<evidence type="ECO:0000313" key="1">
    <source>
        <dbReference type="EMBL" id="MCI33296.1"/>
    </source>
</evidence>
<sequence>MHGNEKVTVEDVWGIGKAICVKFNGDDANMFKALSKEGRGRKKLKVAGEGEGRVKTGEGC</sequence>
<name>A0A392RBS6_9FABA</name>
<evidence type="ECO:0000313" key="2">
    <source>
        <dbReference type="Proteomes" id="UP000265520"/>
    </source>
</evidence>
<proteinExistence type="predicted"/>
<organism evidence="1 2">
    <name type="scientific">Trifolium medium</name>
    <dbReference type="NCBI Taxonomy" id="97028"/>
    <lineage>
        <taxon>Eukaryota</taxon>
        <taxon>Viridiplantae</taxon>
        <taxon>Streptophyta</taxon>
        <taxon>Embryophyta</taxon>
        <taxon>Tracheophyta</taxon>
        <taxon>Spermatophyta</taxon>
        <taxon>Magnoliopsida</taxon>
        <taxon>eudicotyledons</taxon>
        <taxon>Gunneridae</taxon>
        <taxon>Pentapetalae</taxon>
        <taxon>rosids</taxon>
        <taxon>fabids</taxon>
        <taxon>Fabales</taxon>
        <taxon>Fabaceae</taxon>
        <taxon>Papilionoideae</taxon>
        <taxon>50 kb inversion clade</taxon>
        <taxon>NPAAA clade</taxon>
        <taxon>Hologalegina</taxon>
        <taxon>IRL clade</taxon>
        <taxon>Trifolieae</taxon>
        <taxon>Trifolium</taxon>
    </lineage>
</organism>
<keyword evidence="2" id="KW-1185">Reference proteome</keyword>
<dbReference type="Proteomes" id="UP000265520">
    <property type="component" value="Unassembled WGS sequence"/>
</dbReference>
<dbReference type="AlphaFoldDB" id="A0A392RBS6"/>